<evidence type="ECO:0000259" key="1">
    <source>
        <dbReference type="Pfam" id="PF14528"/>
    </source>
</evidence>
<organism evidence="2 3">
    <name type="scientific">Candidatus Woesebacteria bacterium RIFOXYA1_FULL_40_18</name>
    <dbReference type="NCBI Taxonomy" id="1802532"/>
    <lineage>
        <taxon>Bacteria</taxon>
        <taxon>Candidatus Woeseibacteriota</taxon>
    </lineage>
</organism>
<evidence type="ECO:0000313" key="2">
    <source>
        <dbReference type="EMBL" id="OGM77239.1"/>
    </source>
</evidence>
<sequence length="371" mass="43231">MTAKRKDITRDLLQELYIHKNLSVYKMAPILHCHPATLSKKLHKYHISIKHPVKKINLAKNELKELYFTKKLSTYKIAKLLNCSVKTISNKMRKYNFKGRPVSKPPIDEEILLNEYSNKRLSLKEIGIRHNLTASGVLKRMRKFNIPTRDSWETNTGIKIPFKGTLEEKAYMTGFRLGDLGVRQSSKKTKMITVGSNTTKNEQVVLIKNLFKKYSKVWVSKPNLIGVINISTILHPSFSFLLPKNDNIEKWIRANDKTMRAFTAGYIDAEGSFGIYNKRAKFRLGSYDKNILKQISVWLKNHRMKTIFVLERKKKLGQNKDFWRITINDAKSLLILHELIFPYMKHKKRKMDLKAAKQNVVSRLRSGTIRI</sequence>
<dbReference type="AlphaFoldDB" id="A0A1F8CN08"/>
<dbReference type="InterPro" id="IPR004860">
    <property type="entry name" value="LAGLIDADG_dom"/>
</dbReference>
<evidence type="ECO:0000313" key="3">
    <source>
        <dbReference type="Proteomes" id="UP000177855"/>
    </source>
</evidence>
<dbReference type="SUPFAM" id="SSF55608">
    <property type="entry name" value="Homing endonucleases"/>
    <property type="match status" value="1"/>
</dbReference>
<protein>
    <recommendedName>
        <fullName evidence="1">Homing endonuclease LAGLIDADG domain-containing protein</fullName>
    </recommendedName>
</protein>
<dbReference type="GO" id="GO:0004519">
    <property type="term" value="F:endonuclease activity"/>
    <property type="evidence" value="ECO:0007669"/>
    <property type="project" value="InterPro"/>
</dbReference>
<dbReference type="InterPro" id="IPR027434">
    <property type="entry name" value="Homing_endonucl"/>
</dbReference>
<dbReference type="STRING" id="1802532.A2210_02705"/>
<comment type="caution">
    <text evidence="2">The sequence shown here is derived from an EMBL/GenBank/DDBJ whole genome shotgun (WGS) entry which is preliminary data.</text>
</comment>
<dbReference type="Proteomes" id="UP000177855">
    <property type="component" value="Unassembled WGS sequence"/>
</dbReference>
<dbReference type="Pfam" id="PF14528">
    <property type="entry name" value="LAGLIDADG_3"/>
    <property type="match status" value="1"/>
</dbReference>
<feature type="domain" description="Homing endonuclease LAGLIDADG" evidence="1">
    <location>
        <begin position="259"/>
        <end position="340"/>
    </location>
</feature>
<dbReference type="EMBL" id="MGHS01000002">
    <property type="protein sequence ID" value="OGM77239.1"/>
    <property type="molecule type" value="Genomic_DNA"/>
</dbReference>
<dbReference type="Gene3D" id="1.10.10.60">
    <property type="entry name" value="Homeodomain-like"/>
    <property type="match status" value="2"/>
</dbReference>
<dbReference type="Gene3D" id="3.10.28.10">
    <property type="entry name" value="Homing endonucleases"/>
    <property type="match status" value="1"/>
</dbReference>
<reference evidence="2 3" key="1">
    <citation type="journal article" date="2016" name="Nat. Commun.">
        <title>Thousands of microbial genomes shed light on interconnected biogeochemical processes in an aquifer system.</title>
        <authorList>
            <person name="Anantharaman K."/>
            <person name="Brown C.T."/>
            <person name="Hug L.A."/>
            <person name="Sharon I."/>
            <person name="Castelle C.J."/>
            <person name="Probst A.J."/>
            <person name="Thomas B.C."/>
            <person name="Singh A."/>
            <person name="Wilkins M.J."/>
            <person name="Karaoz U."/>
            <person name="Brodie E.L."/>
            <person name="Williams K.H."/>
            <person name="Hubbard S.S."/>
            <person name="Banfield J.F."/>
        </authorList>
    </citation>
    <scope>NUCLEOTIDE SEQUENCE [LARGE SCALE GENOMIC DNA]</scope>
</reference>
<name>A0A1F8CN08_9BACT</name>
<proteinExistence type="predicted"/>
<accession>A0A1F8CN08</accession>
<gene>
    <name evidence="2" type="ORF">A2210_02705</name>
</gene>